<keyword evidence="5" id="KW-0539">Nucleus</keyword>
<dbReference type="PANTHER" id="PTHR31845:SF37">
    <property type="entry name" value="TRANSCRIPTION FACTOR DOMAIN-CONTAINING PROTEIN"/>
    <property type="match status" value="1"/>
</dbReference>
<name>A0A8H4INY0_9PEZI</name>
<dbReference type="SUPFAM" id="SSF57701">
    <property type="entry name" value="Zn2/Cys6 DNA-binding domain"/>
    <property type="match status" value="1"/>
</dbReference>
<dbReference type="InterPro" id="IPR051089">
    <property type="entry name" value="prtT"/>
</dbReference>
<dbReference type="GO" id="GO:0005634">
    <property type="term" value="C:nucleus"/>
    <property type="evidence" value="ECO:0007669"/>
    <property type="project" value="UniProtKB-SubCell"/>
</dbReference>
<evidence type="ECO:0000256" key="2">
    <source>
        <dbReference type="ARBA" id="ARBA00023015"/>
    </source>
</evidence>
<protein>
    <recommendedName>
        <fullName evidence="6">Zn(2)-C6 fungal-type domain-containing protein</fullName>
    </recommendedName>
</protein>
<dbReference type="InterPro" id="IPR036864">
    <property type="entry name" value="Zn2-C6_fun-type_DNA-bd_sf"/>
</dbReference>
<evidence type="ECO:0000313" key="7">
    <source>
        <dbReference type="EMBL" id="KAF4304650.1"/>
    </source>
</evidence>
<dbReference type="GO" id="GO:0008270">
    <property type="term" value="F:zinc ion binding"/>
    <property type="evidence" value="ECO:0007669"/>
    <property type="project" value="InterPro"/>
</dbReference>
<dbReference type="PROSITE" id="PS00463">
    <property type="entry name" value="ZN2_CY6_FUNGAL_1"/>
    <property type="match status" value="1"/>
</dbReference>
<dbReference type="Gene3D" id="4.10.240.10">
    <property type="entry name" value="Zn(2)-C6 fungal-type DNA-binding domain"/>
    <property type="match status" value="1"/>
</dbReference>
<evidence type="ECO:0000256" key="4">
    <source>
        <dbReference type="ARBA" id="ARBA00023163"/>
    </source>
</evidence>
<dbReference type="PROSITE" id="PS50048">
    <property type="entry name" value="ZN2_CY6_FUNGAL_2"/>
    <property type="match status" value="1"/>
</dbReference>
<dbReference type="GO" id="GO:0000976">
    <property type="term" value="F:transcription cis-regulatory region binding"/>
    <property type="evidence" value="ECO:0007669"/>
    <property type="project" value="TreeGrafter"/>
</dbReference>
<dbReference type="InterPro" id="IPR001138">
    <property type="entry name" value="Zn2Cys6_DnaBD"/>
</dbReference>
<dbReference type="CDD" id="cd12148">
    <property type="entry name" value="fungal_TF_MHR"/>
    <property type="match status" value="1"/>
</dbReference>
<keyword evidence="8" id="KW-1185">Reference proteome</keyword>
<accession>A0A8H4INY0</accession>
<sequence length="571" mass="64251">METDTIKTCQNCAIAKIRCHRSQSQGPCDRCRRLHKDCVFRPARRRLNPAPRDSRTDALTSIEAKIDQLLSFHEADRSESAASRATTPDSRDVLDAGIITLKTADYYVALYKSDLTPHFPFVVLHPDVSAQQLRRERPMLFLAVLTAAAYGDVSVQRELADRMRIAIGECISGRIGLSFELLQALLVHLAWSQYHPRPKRYSQYLQLAVSIIIDQRLDRPPRIVPWKTHVGSNVDEQAEPAQPPPTQPNDVQRAISGCYYLSSSVSVLLQKLNTFQCTAYIEDCCKSLSANPEFPTDKYLHSIIYIQRCMESIDPYGPLPADYSAVANFSRIQMELGDWKNTIAFPVDESHLVFMLYHTAQLHAIQMRLFSSGDRPGNSWDIRDVEEGFRTASSLFGFQLSLPLRKEVAFNNSEWLQLSFALTAAAKMVLAASDPAIADRTKELRDSLDVLSLLSQIGLRLSAMESSAVDNSGEPDVFHQYGQRVKRMQARFEERCARAQKGEQAAGLPIANEQIENGLPQLSGEDLLLPDPQTLDGLAAYDVQLASFFPNDLQMEDGWGNWAMYPNIFRY</sequence>
<feature type="domain" description="Zn(2)-C6 fungal-type" evidence="6">
    <location>
        <begin position="8"/>
        <end position="40"/>
    </location>
</feature>
<dbReference type="AlphaFoldDB" id="A0A8H4INY0"/>
<dbReference type="OrthoDB" id="3934985at2759"/>
<keyword evidence="2" id="KW-0805">Transcription regulation</keyword>
<evidence type="ECO:0000259" key="6">
    <source>
        <dbReference type="PROSITE" id="PS50048"/>
    </source>
</evidence>
<evidence type="ECO:0000256" key="3">
    <source>
        <dbReference type="ARBA" id="ARBA00023125"/>
    </source>
</evidence>
<proteinExistence type="predicted"/>
<reference evidence="7" key="1">
    <citation type="submission" date="2020-04" db="EMBL/GenBank/DDBJ databases">
        <title>Genome Assembly and Annotation of Botryosphaeria dothidea sdau 11-99, a Latent Pathogen of Apple Fruit Ring Rot in China.</title>
        <authorList>
            <person name="Yu C."/>
            <person name="Diao Y."/>
            <person name="Lu Q."/>
            <person name="Zhao J."/>
            <person name="Cui S."/>
            <person name="Peng C."/>
            <person name="He B."/>
            <person name="Liu H."/>
        </authorList>
    </citation>
    <scope>NUCLEOTIDE SEQUENCE [LARGE SCALE GENOMIC DNA]</scope>
    <source>
        <strain evidence="7">Sdau11-99</strain>
    </source>
</reference>
<dbReference type="GO" id="GO:0000981">
    <property type="term" value="F:DNA-binding transcription factor activity, RNA polymerase II-specific"/>
    <property type="evidence" value="ECO:0007669"/>
    <property type="project" value="InterPro"/>
</dbReference>
<organism evidence="7 8">
    <name type="scientific">Botryosphaeria dothidea</name>
    <dbReference type="NCBI Taxonomy" id="55169"/>
    <lineage>
        <taxon>Eukaryota</taxon>
        <taxon>Fungi</taxon>
        <taxon>Dikarya</taxon>
        <taxon>Ascomycota</taxon>
        <taxon>Pezizomycotina</taxon>
        <taxon>Dothideomycetes</taxon>
        <taxon>Dothideomycetes incertae sedis</taxon>
        <taxon>Botryosphaeriales</taxon>
        <taxon>Botryosphaeriaceae</taxon>
        <taxon>Botryosphaeria</taxon>
    </lineage>
</organism>
<dbReference type="PANTHER" id="PTHR31845">
    <property type="entry name" value="FINGER DOMAIN PROTEIN, PUTATIVE-RELATED"/>
    <property type="match status" value="1"/>
</dbReference>
<evidence type="ECO:0000313" key="8">
    <source>
        <dbReference type="Proteomes" id="UP000572817"/>
    </source>
</evidence>
<evidence type="ECO:0000256" key="1">
    <source>
        <dbReference type="ARBA" id="ARBA00004123"/>
    </source>
</evidence>
<comment type="subcellular location">
    <subcellularLocation>
        <location evidence="1">Nucleus</location>
    </subcellularLocation>
</comment>
<keyword evidence="3" id="KW-0238">DNA-binding</keyword>
<keyword evidence="4" id="KW-0804">Transcription</keyword>
<dbReference type="CDD" id="cd00067">
    <property type="entry name" value="GAL4"/>
    <property type="match status" value="1"/>
</dbReference>
<comment type="caution">
    <text evidence="7">The sequence shown here is derived from an EMBL/GenBank/DDBJ whole genome shotgun (WGS) entry which is preliminary data.</text>
</comment>
<dbReference type="Proteomes" id="UP000572817">
    <property type="component" value="Unassembled WGS sequence"/>
</dbReference>
<gene>
    <name evidence="7" type="ORF">GTA08_BOTSDO08363</name>
</gene>
<evidence type="ECO:0000256" key="5">
    <source>
        <dbReference type="ARBA" id="ARBA00023242"/>
    </source>
</evidence>
<dbReference type="EMBL" id="WWBZ02000051">
    <property type="protein sequence ID" value="KAF4304650.1"/>
    <property type="molecule type" value="Genomic_DNA"/>
</dbReference>